<dbReference type="AlphaFoldDB" id="A0A3M8B822"/>
<evidence type="ECO:0000313" key="2">
    <source>
        <dbReference type="Proteomes" id="UP000268829"/>
    </source>
</evidence>
<proteinExistence type="predicted"/>
<keyword evidence="2" id="KW-1185">Reference proteome</keyword>
<dbReference type="NCBIfam" id="TIGR04223">
    <property type="entry name" value="quorum_AgrD"/>
    <property type="match status" value="1"/>
</dbReference>
<accession>A0A3M8B822</accession>
<organism evidence="1 2">
    <name type="scientific">Brevibacillus gelatini</name>
    <dbReference type="NCBI Taxonomy" id="1655277"/>
    <lineage>
        <taxon>Bacteria</taxon>
        <taxon>Bacillati</taxon>
        <taxon>Bacillota</taxon>
        <taxon>Bacilli</taxon>
        <taxon>Bacillales</taxon>
        <taxon>Paenibacillaceae</taxon>
        <taxon>Brevibacillus</taxon>
    </lineage>
</organism>
<dbReference type="RefSeq" id="WP_122903619.1">
    <property type="nucleotide sequence ID" value="NZ_RHHS01000013.1"/>
</dbReference>
<reference evidence="1 2" key="1">
    <citation type="submission" date="2018-10" db="EMBL/GenBank/DDBJ databases">
        <title>Phylogenomics of Brevibacillus.</title>
        <authorList>
            <person name="Dunlap C."/>
        </authorList>
    </citation>
    <scope>NUCLEOTIDE SEQUENCE [LARGE SCALE GENOMIC DNA]</scope>
    <source>
        <strain evidence="1 2">DSM 100115</strain>
    </source>
</reference>
<dbReference type="Proteomes" id="UP000268829">
    <property type="component" value="Unassembled WGS sequence"/>
</dbReference>
<sequence>MKAFLAKQISRFLAIVAVLVVSPYSAALIHQPEAPQELYKNN</sequence>
<dbReference type="OrthoDB" id="9958422at2"/>
<dbReference type="EMBL" id="RHHS01000013">
    <property type="protein sequence ID" value="RNB59452.1"/>
    <property type="molecule type" value="Genomic_DNA"/>
</dbReference>
<gene>
    <name evidence="1" type="ORF">EDM57_04735</name>
</gene>
<evidence type="ECO:0000313" key="1">
    <source>
        <dbReference type="EMBL" id="RNB59452.1"/>
    </source>
</evidence>
<dbReference type="InterPro" id="IPR009229">
    <property type="entry name" value="AgrD"/>
</dbReference>
<name>A0A3M8B822_9BACL</name>
<protein>
    <submittedName>
        <fullName evidence="1">Cyclic lactone autoinducer peptide</fullName>
    </submittedName>
</protein>
<comment type="caution">
    <text evidence="1">The sequence shown here is derived from an EMBL/GenBank/DDBJ whole genome shotgun (WGS) entry which is preliminary data.</text>
</comment>